<keyword evidence="9" id="KW-0808">Transferase</keyword>
<keyword evidence="3 5" id="KW-0597">Phosphoprotein</keyword>
<dbReference type="SMART" id="SM00387">
    <property type="entry name" value="HATPase_c"/>
    <property type="match status" value="1"/>
</dbReference>
<dbReference type="EMBL" id="FSSB01000001">
    <property type="protein sequence ID" value="SIO92530.1"/>
    <property type="molecule type" value="Genomic_DNA"/>
</dbReference>
<evidence type="ECO:0000259" key="7">
    <source>
        <dbReference type="PROSITE" id="PS50109"/>
    </source>
</evidence>
<dbReference type="InterPro" id="IPR011006">
    <property type="entry name" value="CheY-like_superfamily"/>
</dbReference>
<dbReference type="SUPFAM" id="SSF47384">
    <property type="entry name" value="Homodimeric domain of signal transducing histidine kinase"/>
    <property type="match status" value="1"/>
</dbReference>
<evidence type="ECO:0000256" key="6">
    <source>
        <dbReference type="SAM" id="Phobius"/>
    </source>
</evidence>
<proteinExistence type="predicted"/>
<feature type="transmembrane region" description="Helical" evidence="6">
    <location>
        <begin position="121"/>
        <end position="139"/>
    </location>
</feature>
<dbReference type="CDD" id="cd17546">
    <property type="entry name" value="REC_hyHK_CKI1_RcsC-like"/>
    <property type="match status" value="1"/>
</dbReference>
<dbReference type="OrthoDB" id="8573961at2"/>
<dbReference type="Gene3D" id="3.30.565.10">
    <property type="entry name" value="Histidine kinase-like ATPase, C-terminal domain"/>
    <property type="match status" value="1"/>
</dbReference>
<keyword evidence="6" id="KW-1133">Transmembrane helix</keyword>
<dbReference type="Pfam" id="PF00072">
    <property type="entry name" value="Response_reg"/>
    <property type="match status" value="1"/>
</dbReference>
<dbReference type="Gene3D" id="1.10.287.130">
    <property type="match status" value="1"/>
</dbReference>
<gene>
    <name evidence="9" type="primary">cqsS</name>
    <name evidence="9" type="ORF">VSP9026_00143</name>
</gene>
<dbReference type="InterPro" id="IPR005467">
    <property type="entry name" value="His_kinase_dom"/>
</dbReference>
<reference evidence="9 10" key="1">
    <citation type="submission" date="2016-12" db="EMBL/GenBank/DDBJ databases">
        <authorList>
            <person name="Song W.-J."/>
            <person name="Kurnit D.M."/>
        </authorList>
    </citation>
    <scope>NUCLEOTIDE SEQUENCE [LARGE SCALE GENOMIC DNA]</scope>
    <source>
        <strain evidence="9 10">CECT 9026</strain>
    </source>
</reference>
<dbReference type="PROSITE" id="PS50110">
    <property type="entry name" value="RESPONSE_REGULATORY"/>
    <property type="match status" value="1"/>
</dbReference>
<evidence type="ECO:0000256" key="3">
    <source>
        <dbReference type="ARBA" id="ARBA00022553"/>
    </source>
</evidence>
<dbReference type="InterPro" id="IPR036097">
    <property type="entry name" value="HisK_dim/P_sf"/>
</dbReference>
<sequence>MSAIKKIYQHIEPNLTFISCMGVIGFPLYYYIWGTLYPQPYETLGLRLFCSILFIPLVFRKYLHPSLMRYLPHYYLVTVGISLPFFFGYMLIMNNWSTIWVMSLLASIFLHILVIYETKVMLSQAVISFIFAYTSAYYVNDHQMTASVEWSYIPIFLFVYIYGSIFYVKGKNVHEAKISIAKSFGAGIAHEMRNPLSAIRSSVDLLQSLLHTKHPTDSVPHYTIEQRDYQTVNELLDNMSNTVDSANETINLLLTSIDQNRIPTSTFKIYAASDIAQHAIQSFSYKNPLDRLAININIEDDFRFLGSDILLKYAFYNLFKNAFYYQNNENFNINISITKQEKWNQITVTDNGAGIAKEHLQDIFQDFYTHGKNGGYGLGLPFCRRIMEAFGGKIECTSELGQWTEFTLLFPTESSSEMRKLKEELVNAKSLLYIGNESDLRLRLKKQAQQMGFHIESITLTEAVKRKEYDFEFDVIMVDLNQVNRQWDLLTVLESQLHFSEAQIHYIYDAGSQYPIHIERHLSVYPLERNYLLDQSSPILYHLFFELPERIEADRNVIPLKQERTEKCILIVDDNHSVRNLTAILLEKQGYHVLQASNGQEALGTIEMHEVDLILMDIEMPVLDGIETTSTIRRSQKPYRHIPILGHTGDTNTPTLKRIRNSGMNDYIIKPADTANLLDKLADWI</sequence>
<dbReference type="AlphaFoldDB" id="A0A1N6LZD0"/>
<evidence type="ECO:0000313" key="9">
    <source>
        <dbReference type="EMBL" id="SIO92530.1"/>
    </source>
</evidence>
<accession>A0A1N6LZD0</accession>
<dbReference type="GO" id="GO:0016787">
    <property type="term" value="F:hydrolase activity"/>
    <property type="evidence" value="ECO:0007669"/>
    <property type="project" value="UniProtKB-KW"/>
</dbReference>
<dbReference type="SUPFAM" id="SSF55874">
    <property type="entry name" value="ATPase domain of HSP90 chaperone/DNA topoisomerase II/histidine kinase"/>
    <property type="match status" value="1"/>
</dbReference>
<evidence type="ECO:0000256" key="5">
    <source>
        <dbReference type="PROSITE-ProRule" id="PRU00169"/>
    </source>
</evidence>
<feature type="domain" description="Histidine kinase" evidence="7">
    <location>
        <begin position="187"/>
        <end position="414"/>
    </location>
</feature>
<protein>
    <recommendedName>
        <fullName evidence="2">histidine kinase</fullName>
        <ecNumber evidence="2">2.7.13.3</ecNumber>
    </recommendedName>
</protein>
<dbReference type="Pfam" id="PF02518">
    <property type="entry name" value="HATPase_c"/>
    <property type="match status" value="1"/>
</dbReference>
<feature type="transmembrane region" description="Helical" evidence="6">
    <location>
        <begin position="98"/>
        <end position="116"/>
    </location>
</feature>
<dbReference type="PROSITE" id="PS50109">
    <property type="entry name" value="HIS_KIN"/>
    <property type="match status" value="1"/>
</dbReference>
<dbReference type="InterPro" id="IPR004358">
    <property type="entry name" value="Sig_transdc_His_kin-like_C"/>
</dbReference>
<evidence type="ECO:0000256" key="1">
    <source>
        <dbReference type="ARBA" id="ARBA00000085"/>
    </source>
</evidence>
<feature type="transmembrane region" description="Helical" evidence="6">
    <location>
        <begin position="12"/>
        <end position="32"/>
    </location>
</feature>
<dbReference type="InterPro" id="IPR036890">
    <property type="entry name" value="HATPase_C_sf"/>
</dbReference>
<feature type="transmembrane region" description="Helical" evidence="6">
    <location>
        <begin position="44"/>
        <end position="62"/>
    </location>
</feature>
<keyword evidence="4" id="KW-0378">Hydrolase</keyword>
<organism evidence="9 10">
    <name type="scientific">Vibrio spartinae</name>
    <dbReference type="NCBI Taxonomy" id="1918945"/>
    <lineage>
        <taxon>Bacteria</taxon>
        <taxon>Pseudomonadati</taxon>
        <taxon>Pseudomonadota</taxon>
        <taxon>Gammaproteobacteria</taxon>
        <taxon>Vibrionales</taxon>
        <taxon>Vibrionaceae</taxon>
        <taxon>Vibrio</taxon>
    </lineage>
</organism>
<dbReference type="Proteomes" id="UP000184774">
    <property type="component" value="Unassembled WGS sequence"/>
</dbReference>
<feature type="transmembrane region" description="Helical" evidence="6">
    <location>
        <begin position="74"/>
        <end position="92"/>
    </location>
</feature>
<dbReference type="SUPFAM" id="SSF52172">
    <property type="entry name" value="CheY-like"/>
    <property type="match status" value="1"/>
</dbReference>
<feature type="domain" description="Response regulatory" evidence="8">
    <location>
        <begin position="568"/>
        <end position="685"/>
    </location>
</feature>
<dbReference type="Gene3D" id="3.40.50.2300">
    <property type="match status" value="1"/>
</dbReference>
<dbReference type="GO" id="GO:0000155">
    <property type="term" value="F:phosphorelay sensor kinase activity"/>
    <property type="evidence" value="ECO:0007669"/>
    <property type="project" value="InterPro"/>
</dbReference>
<keyword evidence="9" id="KW-0418">Kinase</keyword>
<dbReference type="EC" id="2.7.13.3" evidence="2"/>
<evidence type="ECO:0000313" key="10">
    <source>
        <dbReference type="Proteomes" id="UP000184774"/>
    </source>
</evidence>
<feature type="modified residue" description="4-aspartylphosphate" evidence="5">
    <location>
        <position position="617"/>
    </location>
</feature>
<name>A0A1N6LZD0_9VIBR</name>
<evidence type="ECO:0000256" key="2">
    <source>
        <dbReference type="ARBA" id="ARBA00012438"/>
    </source>
</evidence>
<dbReference type="PRINTS" id="PR00344">
    <property type="entry name" value="BCTRLSENSOR"/>
</dbReference>
<dbReference type="CDD" id="cd00082">
    <property type="entry name" value="HisKA"/>
    <property type="match status" value="1"/>
</dbReference>
<evidence type="ECO:0000256" key="4">
    <source>
        <dbReference type="ARBA" id="ARBA00022801"/>
    </source>
</evidence>
<dbReference type="InterPro" id="IPR001789">
    <property type="entry name" value="Sig_transdc_resp-reg_receiver"/>
</dbReference>
<dbReference type="PANTHER" id="PTHR43547:SF2">
    <property type="entry name" value="HYBRID SIGNAL TRANSDUCTION HISTIDINE KINASE C"/>
    <property type="match status" value="1"/>
</dbReference>
<keyword evidence="6" id="KW-0812">Transmembrane</keyword>
<keyword evidence="6" id="KW-0472">Membrane</keyword>
<dbReference type="InterPro" id="IPR003594">
    <property type="entry name" value="HATPase_dom"/>
</dbReference>
<dbReference type="SMART" id="SM00448">
    <property type="entry name" value="REC"/>
    <property type="match status" value="1"/>
</dbReference>
<feature type="transmembrane region" description="Helical" evidence="6">
    <location>
        <begin position="151"/>
        <end position="168"/>
    </location>
</feature>
<evidence type="ECO:0000259" key="8">
    <source>
        <dbReference type="PROSITE" id="PS50110"/>
    </source>
</evidence>
<dbReference type="Pfam" id="PF00512">
    <property type="entry name" value="HisKA"/>
    <property type="match status" value="1"/>
</dbReference>
<dbReference type="PANTHER" id="PTHR43547">
    <property type="entry name" value="TWO-COMPONENT HISTIDINE KINASE"/>
    <property type="match status" value="1"/>
</dbReference>
<comment type="catalytic activity">
    <reaction evidence="1">
        <text>ATP + protein L-histidine = ADP + protein N-phospho-L-histidine.</text>
        <dbReference type="EC" id="2.7.13.3"/>
    </reaction>
</comment>
<dbReference type="InterPro" id="IPR003661">
    <property type="entry name" value="HisK_dim/P_dom"/>
</dbReference>